<evidence type="ECO:0000313" key="2">
    <source>
        <dbReference type="EMBL" id="MTS53161.1"/>
    </source>
</evidence>
<feature type="domain" description="Recombinase" evidence="1">
    <location>
        <begin position="172"/>
        <end position="289"/>
    </location>
</feature>
<dbReference type="AlphaFoldDB" id="A0A844L2M0"/>
<feature type="non-terminal residue" evidence="2">
    <location>
        <position position="369"/>
    </location>
</feature>
<dbReference type="InterPro" id="IPR036162">
    <property type="entry name" value="Resolvase-like_N_sf"/>
</dbReference>
<organism evidence="2 3">
    <name type="scientific">Ruthenibacterium lactatiformans</name>
    <dbReference type="NCBI Taxonomy" id="1550024"/>
    <lineage>
        <taxon>Bacteria</taxon>
        <taxon>Bacillati</taxon>
        <taxon>Bacillota</taxon>
        <taxon>Clostridia</taxon>
        <taxon>Eubacteriales</taxon>
        <taxon>Oscillospiraceae</taxon>
        <taxon>Ruthenibacterium</taxon>
    </lineage>
</organism>
<dbReference type="SMART" id="SM00857">
    <property type="entry name" value="Resolvase"/>
    <property type="match status" value="1"/>
</dbReference>
<dbReference type="PROSITE" id="PS51737">
    <property type="entry name" value="RECOMBINASE_DNA_BIND"/>
    <property type="match status" value="1"/>
</dbReference>
<dbReference type="PANTHER" id="PTHR30461">
    <property type="entry name" value="DNA-INVERTASE FROM LAMBDOID PROPHAGE"/>
    <property type="match status" value="1"/>
</dbReference>
<evidence type="ECO:0000313" key="3">
    <source>
        <dbReference type="Proteomes" id="UP000449193"/>
    </source>
</evidence>
<gene>
    <name evidence="2" type="ORF">GMD52_16720</name>
</gene>
<accession>A0A844L2M0</accession>
<dbReference type="RefSeq" id="WP_155202849.1">
    <property type="nucleotide sequence ID" value="NZ_WMZR01000039.1"/>
</dbReference>
<dbReference type="PANTHER" id="PTHR30461:SF23">
    <property type="entry name" value="DNA RECOMBINASE-RELATED"/>
    <property type="match status" value="1"/>
</dbReference>
<dbReference type="InterPro" id="IPR011109">
    <property type="entry name" value="DNA_bind_recombinase_dom"/>
</dbReference>
<dbReference type="Pfam" id="PF07508">
    <property type="entry name" value="Recombinase"/>
    <property type="match status" value="1"/>
</dbReference>
<dbReference type="EMBL" id="WMZR01000039">
    <property type="protein sequence ID" value="MTS53161.1"/>
    <property type="molecule type" value="Genomic_DNA"/>
</dbReference>
<reference evidence="2 3" key="1">
    <citation type="journal article" date="2019" name="Nat. Med.">
        <title>A library of human gut bacterial isolates paired with longitudinal multiomics data enables mechanistic microbiome research.</title>
        <authorList>
            <person name="Poyet M."/>
            <person name="Groussin M."/>
            <person name="Gibbons S.M."/>
            <person name="Avila-Pacheco J."/>
            <person name="Jiang X."/>
            <person name="Kearney S.M."/>
            <person name="Perrotta A.R."/>
            <person name="Berdy B."/>
            <person name="Zhao S."/>
            <person name="Lieberman T.D."/>
            <person name="Swanson P.K."/>
            <person name="Smith M."/>
            <person name="Roesemann S."/>
            <person name="Alexander J.E."/>
            <person name="Rich S.A."/>
            <person name="Livny J."/>
            <person name="Vlamakis H."/>
            <person name="Clish C."/>
            <person name="Bullock K."/>
            <person name="Deik A."/>
            <person name="Scott J."/>
            <person name="Pierce K.A."/>
            <person name="Xavier R.J."/>
            <person name="Alm E.J."/>
        </authorList>
    </citation>
    <scope>NUCLEOTIDE SEQUENCE [LARGE SCALE GENOMIC DNA]</scope>
    <source>
        <strain evidence="2 3">BIOML-A7</strain>
    </source>
</reference>
<dbReference type="GO" id="GO:0003677">
    <property type="term" value="F:DNA binding"/>
    <property type="evidence" value="ECO:0007669"/>
    <property type="project" value="InterPro"/>
</dbReference>
<dbReference type="InterPro" id="IPR038109">
    <property type="entry name" value="DNA_bind_recomb_sf"/>
</dbReference>
<name>A0A844L2M0_9FIRM</name>
<sequence>MNLTKAKETKTRVCCLYRVSTKGQVDKTENDIPMQKKACHEFAESKGWTIIKEHAELGVSGFKVAAADRDELQEIKREAEKQEFDILLVFMFDRLGRKDNETPFVLKWFVEQGISVWSTVEGEQRFDSNVDDLLNYIRFWQASSESQKTSVRIKTRMKQIVEDGHYMGGTVPFGYRAVYKGRTNKKGRPVKDLEIDPREGEIVREIFFKVAREGYSAHGIARMLNERNIVTHGGARFQTNHVLRMLRHRGYTGYMIAKENTSGFIPELQIVEESIYEDAMAIVEQRKKENEQRRSVAQSSYNKTLLAGNLYCAHCGTRLSGFWHKDRYRLADGTVKEVMAPKYNCYAKGLKVRPCDGQQLYKAEIVDEI</sequence>
<comment type="caution">
    <text evidence="2">The sequence shown here is derived from an EMBL/GenBank/DDBJ whole genome shotgun (WGS) entry which is preliminary data.</text>
</comment>
<dbReference type="GO" id="GO:0000150">
    <property type="term" value="F:DNA strand exchange activity"/>
    <property type="evidence" value="ECO:0007669"/>
    <property type="project" value="InterPro"/>
</dbReference>
<dbReference type="Proteomes" id="UP000449193">
    <property type="component" value="Unassembled WGS sequence"/>
</dbReference>
<dbReference type="Gene3D" id="3.40.50.1390">
    <property type="entry name" value="Resolvase, N-terminal catalytic domain"/>
    <property type="match status" value="1"/>
</dbReference>
<protein>
    <submittedName>
        <fullName evidence="2">Recombinase family protein</fullName>
    </submittedName>
</protein>
<dbReference type="InterPro" id="IPR006119">
    <property type="entry name" value="Resolv_N"/>
</dbReference>
<dbReference type="CDD" id="cd00338">
    <property type="entry name" value="Ser_Recombinase"/>
    <property type="match status" value="1"/>
</dbReference>
<dbReference type="SUPFAM" id="SSF53041">
    <property type="entry name" value="Resolvase-like"/>
    <property type="match status" value="1"/>
</dbReference>
<dbReference type="Pfam" id="PF00239">
    <property type="entry name" value="Resolvase"/>
    <property type="match status" value="1"/>
</dbReference>
<dbReference type="Gene3D" id="3.90.1750.20">
    <property type="entry name" value="Putative Large Serine Recombinase, Chain B, Domain 2"/>
    <property type="match status" value="1"/>
</dbReference>
<proteinExistence type="predicted"/>
<evidence type="ECO:0000259" key="1">
    <source>
        <dbReference type="PROSITE" id="PS51737"/>
    </source>
</evidence>
<dbReference type="InterPro" id="IPR050639">
    <property type="entry name" value="SSR_resolvase"/>
</dbReference>